<organism evidence="2 3">
    <name type="scientific">Caulobacter hibisci</name>
    <dbReference type="NCBI Taxonomy" id="2035993"/>
    <lineage>
        <taxon>Bacteria</taxon>
        <taxon>Pseudomonadati</taxon>
        <taxon>Pseudomonadota</taxon>
        <taxon>Alphaproteobacteria</taxon>
        <taxon>Caulobacterales</taxon>
        <taxon>Caulobacteraceae</taxon>
        <taxon>Caulobacter</taxon>
    </lineage>
</organism>
<dbReference type="PROSITE" id="PS51184">
    <property type="entry name" value="JMJC"/>
    <property type="match status" value="1"/>
</dbReference>
<dbReference type="InterPro" id="IPR041667">
    <property type="entry name" value="Cupin_8"/>
</dbReference>
<dbReference type="InterPro" id="IPR014710">
    <property type="entry name" value="RmlC-like_jellyroll"/>
</dbReference>
<sequence length="404" mass="43714">MSRGSPELISAVPHPVTDAGWPGPCSCRRSIRSWGRTSTVKICHWSGPLPIARPHPRVAPFEGEPVKQIREAGAASPEDLAALTTAAEPVVIRGLASHWPVAEAGRRGHGALFDYLSGFDAGQSVATVFAPAEAGGRFFYGDDLKTLNFRGGRASLRKTFDFLAQHAESDEQAALAAQSVPAWNALPGFAEANPLPLLGPEIEPRVWIGNRVIVAAHNDPYENIACVAAGRRRFTLFPPDQVANLYVGPFEHTPAGATISLVEFENPDLERFPRFAQALETAQTAELEPGDAIYVPYLWWHHVRSLDAVNMLVNYWWTPPAPGRGLARDAFLHAILALRALPPAHRAAWKALLDHYVFGDENDASAHLPIEAQGILGDLDETAGREVLTALSRALAEAAAAKRS</sequence>
<dbReference type="Proteomes" id="UP000639859">
    <property type="component" value="Unassembled WGS sequence"/>
</dbReference>
<dbReference type="Pfam" id="PF13621">
    <property type="entry name" value="Cupin_8"/>
    <property type="match status" value="1"/>
</dbReference>
<dbReference type="PANTHER" id="PTHR12461">
    <property type="entry name" value="HYPOXIA-INDUCIBLE FACTOR 1 ALPHA INHIBITOR-RELATED"/>
    <property type="match status" value="1"/>
</dbReference>
<comment type="caution">
    <text evidence="2">The sequence shown here is derived from an EMBL/GenBank/DDBJ whole genome shotgun (WGS) entry which is preliminary data.</text>
</comment>
<dbReference type="SUPFAM" id="SSF51197">
    <property type="entry name" value="Clavaminate synthase-like"/>
    <property type="match status" value="1"/>
</dbReference>
<evidence type="ECO:0000313" key="3">
    <source>
        <dbReference type="Proteomes" id="UP000639859"/>
    </source>
</evidence>
<feature type="domain" description="JmjC" evidence="1">
    <location>
        <begin position="164"/>
        <end position="334"/>
    </location>
</feature>
<dbReference type="InterPro" id="IPR003347">
    <property type="entry name" value="JmjC_dom"/>
</dbReference>
<evidence type="ECO:0000259" key="1">
    <source>
        <dbReference type="PROSITE" id="PS51184"/>
    </source>
</evidence>
<keyword evidence="3" id="KW-1185">Reference proteome</keyword>
<protein>
    <submittedName>
        <fullName evidence="2">Cupin-like domain-containing protein</fullName>
    </submittedName>
</protein>
<name>A0ABS0SU30_9CAUL</name>
<dbReference type="Gene3D" id="2.60.120.10">
    <property type="entry name" value="Jelly Rolls"/>
    <property type="match status" value="1"/>
</dbReference>
<proteinExistence type="predicted"/>
<reference evidence="2 3" key="1">
    <citation type="submission" date="2020-11" db="EMBL/GenBank/DDBJ databases">
        <title>genome sequence of strain KACC 18849.</title>
        <authorList>
            <person name="Gao J."/>
            <person name="Zhang X."/>
        </authorList>
    </citation>
    <scope>NUCLEOTIDE SEQUENCE [LARGE SCALE GENOMIC DNA]</scope>
    <source>
        <strain evidence="2 3">KACC 18849</strain>
    </source>
</reference>
<dbReference type="SMART" id="SM00558">
    <property type="entry name" value="JmjC"/>
    <property type="match status" value="1"/>
</dbReference>
<accession>A0ABS0SU30</accession>
<gene>
    <name evidence="2" type="ORF">I4Q42_03645</name>
</gene>
<evidence type="ECO:0000313" key="2">
    <source>
        <dbReference type="EMBL" id="MBI1682756.1"/>
    </source>
</evidence>
<dbReference type="EMBL" id="JADWOX010000002">
    <property type="protein sequence ID" value="MBI1682756.1"/>
    <property type="molecule type" value="Genomic_DNA"/>
</dbReference>
<dbReference type="PANTHER" id="PTHR12461:SF105">
    <property type="entry name" value="HYPOXIA-INDUCIBLE FACTOR 1-ALPHA INHIBITOR"/>
    <property type="match status" value="1"/>
</dbReference>